<dbReference type="Pfam" id="PF12796">
    <property type="entry name" value="Ank_2"/>
    <property type="match status" value="2"/>
</dbReference>
<protein>
    <submittedName>
        <fullName evidence="4">Ankyrin repeat and SOCS box containing 14a</fullName>
    </submittedName>
</protein>
<evidence type="ECO:0000313" key="4">
    <source>
        <dbReference type="Ensembl" id="ENSNMLP00000024979.1"/>
    </source>
</evidence>
<accession>A0A8C6TSN1</accession>
<feature type="repeat" description="ANK" evidence="3">
    <location>
        <begin position="174"/>
        <end position="201"/>
    </location>
</feature>
<reference evidence="4" key="2">
    <citation type="submission" date="2025-09" db="UniProtKB">
        <authorList>
            <consortium name="Ensembl"/>
        </authorList>
    </citation>
    <scope>IDENTIFICATION</scope>
</reference>
<dbReference type="SUPFAM" id="SSF48403">
    <property type="entry name" value="Ankyrin repeat"/>
    <property type="match status" value="1"/>
</dbReference>
<dbReference type="PRINTS" id="PR01415">
    <property type="entry name" value="ANKYRIN"/>
</dbReference>
<feature type="repeat" description="ANK" evidence="3">
    <location>
        <begin position="32"/>
        <end position="64"/>
    </location>
</feature>
<dbReference type="AlphaFoldDB" id="A0A8C6TSN1"/>
<reference evidence="4" key="1">
    <citation type="submission" date="2025-08" db="UniProtKB">
        <authorList>
            <consortium name="Ensembl"/>
        </authorList>
    </citation>
    <scope>IDENTIFICATION</scope>
</reference>
<dbReference type="SMART" id="SM00248">
    <property type="entry name" value="ANK"/>
    <property type="match status" value="5"/>
</dbReference>
<evidence type="ECO:0000256" key="1">
    <source>
        <dbReference type="ARBA" id="ARBA00022737"/>
    </source>
</evidence>
<dbReference type="InterPro" id="IPR002110">
    <property type="entry name" value="Ankyrin_rpt"/>
</dbReference>
<dbReference type="Proteomes" id="UP000694523">
    <property type="component" value="Unplaced"/>
</dbReference>
<dbReference type="PANTHER" id="PTHR24198:SF176">
    <property type="entry name" value="ANKYRIN REPEAT AND SOCS BOX CONTAINING 14"/>
    <property type="match status" value="1"/>
</dbReference>
<dbReference type="PROSITE" id="PS50297">
    <property type="entry name" value="ANK_REP_REGION"/>
    <property type="match status" value="3"/>
</dbReference>
<sequence>SGVISDLPQVHCGVGQTSRLCPGADVLSQANDEASILFEASANGDPEMIKLLLEYGADADVPKQSGHLPIHRVAHRGHLQALKLLIPVTMMSEVEDSGMSPLHSAAAGGHTHCIQALLEAGYDPNFMLHPWLRRSYDDERKSALFFAISNNDVPSARVLLEAGAFPNQDPIKCLQVALRMGNLELIQLLLKFGANVNYFCKINTTHFPSALQYSLKDEVKAWVRPDSVLLQSLSVAKMTQKLDSR</sequence>
<dbReference type="PANTHER" id="PTHR24198">
    <property type="entry name" value="ANKYRIN REPEAT AND PROTEIN KINASE DOMAIN-CONTAINING PROTEIN"/>
    <property type="match status" value="1"/>
</dbReference>
<dbReference type="InterPro" id="IPR036770">
    <property type="entry name" value="Ankyrin_rpt-contain_sf"/>
</dbReference>
<dbReference type="GO" id="GO:0005737">
    <property type="term" value="C:cytoplasm"/>
    <property type="evidence" value="ECO:0007669"/>
    <property type="project" value="TreeGrafter"/>
</dbReference>
<evidence type="ECO:0000256" key="2">
    <source>
        <dbReference type="ARBA" id="ARBA00023043"/>
    </source>
</evidence>
<dbReference type="Gene3D" id="1.25.40.20">
    <property type="entry name" value="Ankyrin repeat-containing domain"/>
    <property type="match status" value="1"/>
</dbReference>
<proteinExistence type="predicted"/>
<dbReference type="Ensembl" id="ENSNMLT00000027934.1">
    <property type="protein sequence ID" value="ENSNMLP00000024979.1"/>
    <property type="gene ID" value="ENSNMLG00000015969.1"/>
</dbReference>
<feature type="repeat" description="ANK" evidence="3">
    <location>
        <begin position="97"/>
        <end position="129"/>
    </location>
</feature>
<keyword evidence="1" id="KW-0677">Repeat</keyword>
<name>A0A8C6TSN1_9GOBI</name>
<organism evidence="4 5">
    <name type="scientific">Neogobius melanostomus</name>
    <name type="common">round goby</name>
    <dbReference type="NCBI Taxonomy" id="47308"/>
    <lineage>
        <taxon>Eukaryota</taxon>
        <taxon>Metazoa</taxon>
        <taxon>Chordata</taxon>
        <taxon>Craniata</taxon>
        <taxon>Vertebrata</taxon>
        <taxon>Euteleostomi</taxon>
        <taxon>Actinopterygii</taxon>
        <taxon>Neopterygii</taxon>
        <taxon>Teleostei</taxon>
        <taxon>Neoteleostei</taxon>
        <taxon>Acanthomorphata</taxon>
        <taxon>Gobiaria</taxon>
        <taxon>Gobiiformes</taxon>
        <taxon>Gobioidei</taxon>
        <taxon>Gobiidae</taxon>
        <taxon>Benthophilinae</taxon>
        <taxon>Neogobiini</taxon>
        <taxon>Neogobius</taxon>
    </lineage>
</organism>
<keyword evidence="5" id="KW-1185">Reference proteome</keyword>
<dbReference type="PROSITE" id="PS50088">
    <property type="entry name" value="ANK_REPEAT"/>
    <property type="match status" value="3"/>
</dbReference>
<evidence type="ECO:0000256" key="3">
    <source>
        <dbReference type="PROSITE-ProRule" id="PRU00023"/>
    </source>
</evidence>
<keyword evidence="2 3" id="KW-0040">ANK repeat</keyword>
<evidence type="ECO:0000313" key="5">
    <source>
        <dbReference type="Proteomes" id="UP000694523"/>
    </source>
</evidence>